<feature type="transmembrane region" description="Helical" evidence="1">
    <location>
        <begin position="32"/>
        <end position="53"/>
    </location>
</feature>
<keyword evidence="1" id="KW-0812">Transmembrane</keyword>
<evidence type="ECO:0000256" key="1">
    <source>
        <dbReference type="SAM" id="Phobius"/>
    </source>
</evidence>
<reference evidence="2" key="1">
    <citation type="submission" date="2014-08" db="EMBL/GenBank/DDBJ databases">
        <authorList>
            <person name="Sharma Rahul"/>
            <person name="Thines Marco"/>
        </authorList>
    </citation>
    <scope>NUCLEOTIDE SEQUENCE</scope>
</reference>
<accession>A0A0F7SN37</accession>
<name>A0A0F7SN37_PHARH</name>
<keyword evidence="1" id="KW-0472">Membrane</keyword>
<evidence type="ECO:0000313" key="2">
    <source>
        <dbReference type="EMBL" id="CED82005.1"/>
    </source>
</evidence>
<sequence>MSPPNRYQLLPHSALPSFPIFGRKKHHSLASIPRVLLILSLCVPVIVITWVFYKLALVSNAFRTYETNPPVFIEPFKGKGKEVESSVPVFPSWVTSQMNSPDTILWNVKKELSRRYIEIGLPDLTVGCPAIRSLRSDESGYLEQRYSHLFPETATNPTSPYIHQPQGYFIALNLFNSKAVIPHLFSTLLTVAGLLGPSNVHVAIFENGSWDGTPTLLAHFARALSALGVAHTIRSDSHVTDWNNVDRIAQLAEYRNVALEPVFNYSPSNPPLFQAHKETNLTRHPILPSDVLFINDIILCPADLLELLHQRRFQGASATCGLDWREAPEGSMWRWLRGWLSKNYRFYDNWVTRSMEGFPLRPRVDMFGELRDGVRELFHWDSDPTYLIRWRAAIPLPVYSCWNGIIALSARPFLPPAQGGHSFKFRNGHTADGECAASECKLIARDFWGVGETKWVLVPRVAVTYEEEGYKSEWIENRVRRGGVPGMDKDLKDRRFRHAPSTAMPLEEKIDWSMVKNPERVVCFPYHVGDRLEIWPLYQEGSSMNSSILHDFNRTSAHVPWEDII</sequence>
<dbReference type="GO" id="GO:0016757">
    <property type="term" value="F:glycosyltransferase activity"/>
    <property type="evidence" value="ECO:0007669"/>
    <property type="project" value="UniProtKB-KW"/>
</dbReference>
<dbReference type="EMBL" id="LN483124">
    <property type="protein sequence ID" value="CED82005.1"/>
    <property type="molecule type" value="Genomic_DNA"/>
</dbReference>
<organism evidence="2">
    <name type="scientific">Phaffia rhodozyma</name>
    <name type="common">Yeast</name>
    <name type="synonym">Xanthophyllomyces dendrorhous</name>
    <dbReference type="NCBI Taxonomy" id="264483"/>
    <lineage>
        <taxon>Eukaryota</taxon>
        <taxon>Fungi</taxon>
        <taxon>Dikarya</taxon>
        <taxon>Basidiomycota</taxon>
        <taxon>Agaricomycotina</taxon>
        <taxon>Tremellomycetes</taxon>
        <taxon>Cystofilobasidiales</taxon>
        <taxon>Mrakiaceae</taxon>
        <taxon>Phaffia</taxon>
    </lineage>
</organism>
<dbReference type="InterPro" id="IPR021047">
    <property type="entry name" value="Mannosyltransferase_CMT1"/>
</dbReference>
<keyword evidence="2" id="KW-0808">Transferase</keyword>
<dbReference type="Pfam" id="PF11735">
    <property type="entry name" value="CAP59_mtransfer"/>
    <property type="match status" value="1"/>
</dbReference>
<dbReference type="AlphaFoldDB" id="A0A0F7SN37"/>
<keyword evidence="1" id="KW-1133">Transmembrane helix</keyword>
<dbReference type="PANTHER" id="PTHR34144:SF7">
    <property type="entry name" value="EXPORT PROTEIN (CAP59), PUTATIVE (AFU_ORTHOLOGUE AFUA_7G05020)-RELATED"/>
    <property type="match status" value="1"/>
</dbReference>
<proteinExistence type="predicted"/>
<keyword evidence="2" id="KW-0328">Glycosyltransferase</keyword>
<protein>
    <submittedName>
        <fullName evidence="2">Mannosyltransferase 1, CMT1</fullName>
    </submittedName>
</protein>
<dbReference type="PANTHER" id="PTHR34144">
    <property type="entry name" value="CHROMOSOME 8, WHOLE GENOME SHOTGUN SEQUENCE"/>
    <property type="match status" value="1"/>
</dbReference>